<reference evidence="3" key="1">
    <citation type="submission" date="2018-08" db="EMBL/GenBank/DDBJ databases">
        <authorList>
            <person name="Rossello M."/>
        </authorList>
    </citation>
    <scope>NUCLEOTIDE SEQUENCE [LARGE SCALE GENOMIC DNA]</scope>
    <source>
        <strain evidence="3">cv. Chinese Spring</strain>
    </source>
</reference>
<evidence type="ECO:0000259" key="2">
    <source>
        <dbReference type="Pfam" id="PF05627"/>
    </source>
</evidence>
<dbReference type="OrthoDB" id="685291at2759"/>
<feature type="region of interest" description="Disordered" evidence="1">
    <location>
        <begin position="301"/>
        <end position="331"/>
    </location>
</feature>
<proteinExistence type="predicted"/>
<evidence type="ECO:0000256" key="1">
    <source>
        <dbReference type="SAM" id="MobiDB-lite"/>
    </source>
</evidence>
<dbReference type="AlphaFoldDB" id="A0A3B6NMH0"/>
<dbReference type="GO" id="GO:0005886">
    <property type="term" value="C:plasma membrane"/>
    <property type="evidence" value="ECO:0000318"/>
    <property type="project" value="GO_Central"/>
</dbReference>
<dbReference type="Gramene" id="TraesCLE_scaffold_007186_01G000200.1">
    <property type="protein sequence ID" value="TraesCLE_scaffold_007186_01G000200.1"/>
    <property type="gene ID" value="TraesCLE_scaffold_007186_01G000200"/>
</dbReference>
<dbReference type="Pfam" id="PF05627">
    <property type="entry name" value="AvrRpt-cleavage"/>
    <property type="match status" value="2"/>
</dbReference>
<reference evidence="3" key="2">
    <citation type="submission" date="2018-10" db="UniProtKB">
        <authorList>
            <consortium name="EnsemblPlants"/>
        </authorList>
    </citation>
    <scope>IDENTIFICATION</scope>
</reference>
<feature type="region of interest" description="Disordered" evidence="1">
    <location>
        <begin position="86"/>
        <end position="105"/>
    </location>
</feature>
<feature type="compositionally biased region" description="Low complexity" evidence="1">
    <location>
        <begin position="175"/>
        <end position="190"/>
    </location>
</feature>
<dbReference type="PANTHER" id="PTHR33159">
    <property type="entry name" value="RPM1-INTERACTING PROTEIN 4 (RIN4) FAMILY PROTEIN"/>
    <property type="match status" value="1"/>
</dbReference>
<dbReference type="InterPro" id="IPR008700">
    <property type="entry name" value="TypeIII_avirulence_cleave"/>
</dbReference>
<dbReference type="PANTHER" id="PTHR33159:SF89">
    <property type="entry name" value="OS02G0189400 PROTEIN"/>
    <property type="match status" value="1"/>
</dbReference>
<dbReference type="EnsemblPlants" id="TraesCS6A02G172000.1">
    <property type="protein sequence ID" value="TraesCS6A02G172000.1"/>
    <property type="gene ID" value="TraesCS6A02G172000"/>
</dbReference>
<feature type="compositionally biased region" description="Low complexity" evidence="1">
    <location>
        <begin position="301"/>
        <end position="312"/>
    </location>
</feature>
<keyword evidence="4" id="KW-1185">Reference proteome</keyword>
<dbReference type="Gramene" id="TraesCAD_scaffold_037838_01G000200.1">
    <property type="protein sequence ID" value="TraesCAD_scaffold_037838_01G000200.1"/>
    <property type="gene ID" value="TraesCAD_scaffold_037838_01G000200"/>
</dbReference>
<dbReference type="Gramene" id="TraesCS6A03G0424300.1">
    <property type="protein sequence ID" value="TraesCS6A03G0424300.1.CDS"/>
    <property type="gene ID" value="TraesCS6A03G0424300"/>
</dbReference>
<feature type="region of interest" description="Disordered" evidence="1">
    <location>
        <begin position="116"/>
        <end position="267"/>
    </location>
</feature>
<feature type="domain" description="RIN4 pathogenic type III effector avirulence factor Avr cleavage site" evidence="2">
    <location>
        <begin position="55"/>
        <end position="83"/>
    </location>
</feature>
<feature type="compositionally biased region" description="Low complexity" evidence="1">
    <location>
        <begin position="147"/>
        <end position="165"/>
    </location>
</feature>
<dbReference type="Proteomes" id="UP000019116">
    <property type="component" value="Chromosome 6A"/>
</dbReference>
<sequence length="349" mass="37626">MCLMPRTIPCANRLTETVAIVLVDCRAGLVSGRNKALVMAPFPAHVEVLGAPAGKGPVVPKFGSWDAENIGYTVFFEKVRENKAAPVPGTAAPAPAPRGHDDQEFDPYEYYENLSRNVPLRPPSSHGHQTPAQHYDHLGGNVPSRPPSSHGHGHPSPAQHYPPQHGHGGYHRRNGSNGSSAASEVSSRASKFSPPRPYQPRYGNNGGSYHQPQQQQQQAAAAYAAPVPRHHQQAAPAPRVAASPPANERRPGQGAPPQARAAKAPSAVPKFGVWDEQNANAAAQGFTVQFEKVKRHREVAKAAAPDVPPVAKRQLSPDRVAPTWGHPRRKPKKSFLSKVYGCLFPVVRQ</sequence>
<evidence type="ECO:0000313" key="4">
    <source>
        <dbReference type="Proteomes" id="UP000019116"/>
    </source>
</evidence>
<feature type="compositionally biased region" description="Low complexity" evidence="1">
    <location>
        <begin position="234"/>
        <end position="267"/>
    </location>
</feature>
<dbReference type="Gramene" id="TraesROB_scaffold_030929_01G000200.1">
    <property type="protein sequence ID" value="TraesROB_scaffold_030929_01G000200.1"/>
    <property type="gene ID" value="TraesROB_scaffold_030929_01G000200"/>
</dbReference>
<protein>
    <recommendedName>
        <fullName evidence="2">RIN4 pathogenic type III effector avirulence factor Avr cleavage site domain-containing protein</fullName>
    </recommendedName>
</protein>
<dbReference type="Gramene" id="TraesCS6A02G172000.1">
    <property type="protein sequence ID" value="TraesCS6A02G172000.1"/>
    <property type="gene ID" value="TraesCS6A02G172000"/>
</dbReference>
<feature type="domain" description="RIN4 pathogenic type III effector avirulence factor Avr cleavage site" evidence="2">
    <location>
        <begin position="264"/>
        <end position="297"/>
    </location>
</feature>
<feature type="compositionally biased region" description="Low complexity" evidence="1">
    <location>
        <begin position="213"/>
        <end position="225"/>
    </location>
</feature>
<name>A0A3B6NMH0_WHEAT</name>
<accession>A0A3B6NMH0</accession>
<organism evidence="3">
    <name type="scientific">Triticum aestivum</name>
    <name type="common">Wheat</name>
    <dbReference type="NCBI Taxonomy" id="4565"/>
    <lineage>
        <taxon>Eukaryota</taxon>
        <taxon>Viridiplantae</taxon>
        <taxon>Streptophyta</taxon>
        <taxon>Embryophyta</taxon>
        <taxon>Tracheophyta</taxon>
        <taxon>Spermatophyta</taxon>
        <taxon>Magnoliopsida</taxon>
        <taxon>Liliopsida</taxon>
        <taxon>Poales</taxon>
        <taxon>Poaceae</taxon>
        <taxon>BOP clade</taxon>
        <taxon>Pooideae</taxon>
        <taxon>Triticodae</taxon>
        <taxon>Triticeae</taxon>
        <taxon>Triticinae</taxon>
        <taxon>Triticum</taxon>
    </lineage>
</organism>
<dbReference type="Gramene" id="TraesWEE_scaffold_070557_01G000100.1">
    <property type="protein sequence ID" value="TraesWEE_scaffold_070557_01G000100.1"/>
    <property type="gene ID" value="TraesWEE_scaffold_070557_01G000100"/>
</dbReference>
<evidence type="ECO:0000313" key="3">
    <source>
        <dbReference type="EnsemblPlants" id="TraesCS6A02G172000.1"/>
    </source>
</evidence>
<dbReference type="InterPro" id="IPR040387">
    <property type="entry name" value="RIN4/NOI4"/>
</dbReference>
<dbReference type="Gramene" id="TraesRN6A0100395700.1">
    <property type="protein sequence ID" value="TraesRN6A0100395700.1"/>
    <property type="gene ID" value="TraesRN6A0100395700"/>
</dbReference>